<evidence type="ECO:0000256" key="6">
    <source>
        <dbReference type="ARBA" id="ARBA00022475"/>
    </source>
</evidence>
<protein>
    <recommendedName>
        <fullName evidence="5 12">Cell division protein FtsX</fullName>
    </recommendedName>
</protein>
<evidence type="ECO:0000259" key="15">
    <source>
        <dbReference type="Pfam" id="PF18075"/>
    </source>
</evidence>
<evidence type="ECO:0000256" key="13">
    <source>
        <dbReference type="SAM" id="Phobius"/>
    </source>
</evidence>
<feature type="transmembrane region" description="Helical" evidence="13">
    <location>
        <begin position="276"/>
        <end position="299"/>
    </location>
</feature>
<dbReference type="GO" id="GO:0051301">
    <property type="term" value="P:cell division"/>
    <property type="evidence" value="ECO:0007669"/>
    <property type="project" value="UniProtKB-KW"/>
</dbReference>
<dbReference type="InterPro" id="IPR004513">
    <property type="entry name" value="FtsX"/>
</dbReference>
<dbReference type="PANTHER" id="PTHR47755:SF1">
    <property type="entry name" value="CELL DIVISION PROTEIN FTSX"/>
    <property type="match status" value="1"/>
</dbReference>
<dbReference type="STRING" id="33007.HMPREF3198_00568"/>
<evidence type="ECO:0000256" key="3">
    <source>
        <dbReference type="ARBA" id="ARBA00007379"/>
    </source>
</evidence>
<dbReference type="PANTHER" id="PTHR47755">
    <property type="entry name" value="CELL DIVISION PROTEIN FTSX"/>
    <property type="match status" value="1"/>
</dbReference>
<sequence>MRFWLVVSEAFKGIFRNWVMTVSVILVTFVSLLFVGAGALSQVQVNRMSKQWYSKVEVTVSMCAQSDTSDSCGGQAASEEQIEKVKARLRSPELAKLIQKVDFVDQKQALKEFREQLGDTPLGEATTADMLPVSFRVKLKDPRQYQVIADELTGQNGVQSVQDQRQVVEPLFNVLNKATILSWGLAGIMSLAAVLLIATTIRVSALLRQKRTEIMRLVGASNLFIQLPFMLEGAIAAIIGAVLAVGALAAGVKFFIQGWLRSSFRWVDLITTSDVLWISPWLLLSAIVVTVLASLGSLARYTRI</sequence>
<evidence type="ECO:0000256" key="12">
    <source>
        <dbReference type="PIRNR" id="PIRNR003097"/>
    </source>
</evidence>
<dbReference type="GO" id="GO:0005886">
    <property type="term" value="C:plasma membrane"/>
    <property type="evidence" value="ECO:0007669"/>
    <property type="project" value="UniProtKB-SubCell"/>
</dbReference>
<evidence type="ECO:0000256" key="5">
    <source>
        <dbReference type="ARBA" id="ARBA00021907"/>
    </source>
</evidence>
<dbReference type="EMBL" id="PKKO01000004">
    <property type="protein sequence ID" value="PKY72141.1"/>
    <property type="molecule type" value="Genomic_DNA"/>
</dbReference>
<comment type="function">
    <text evidence="1">Part of the ABC transporter FtsEX involved in cellular division.</text>
</comment>
<name>A0A2I1ILX8_9ACTO</name>
<keyword evidence="10 12" id="KW-0472">Membrane</keyword>
<organism evidence="16 17">
    <name type="scientific">Winkia neuii</name>
    <dbReference type="NCBI Taxonomy" id="33007"/>
    <lineage>
        <taxon>Bacteria</taxon>
        <taxon>Bacillati</taxon>
        <taxon>Actinomycetota</taxon>
        <taxon>Actinomycetes</taxon>
        <taxon>Actinomycetales</taxon>
        <taxon>Actinomycetaceae</taxon>
        <taxon>Winkia</taxon>
    </lineage>
</organism>
<evidence type="ECO:0000256" key="8">
    <source>
        <dbReference type="ARBA" id="ARBA00022692"/>
    </source>
</evidence>
<evidence type="ECO:0000256" key="10">
    <source>
        <dbReference type="ARBA" id="ARBA00023136"/>
    </source>
</evidence>
<evidence type="ECO:0000256" key="2">
    <source>
        <dbReference type="ARBA" id="ARBA00004651"/>
    </source>
</evidence>
<comment type="subunit">
    <text evidence="4">Forms a membrane-associated complex with FtsE.</text>
</comment>
<evidence type="ECO:0000313" key="17">
    <source>
        <dbReference type="Proteomes" id="UP000235122"/>
    </source>
</evidence>
<keyword evidence="6 12" id="KW-1003">Cell membrane</keyword>
<feature type="domain" description="FtsX extracellular" evidence="15">
    <location>
        <begin position="56"/>
        <end position="161"/>
    </location>
</feature>
<gene>
    <name evidence="16" type="ORF">CYJ19_08035</name>
</gene>
<evidence type="ECO:0000259" key="14">
    <source>
        <dbReference type="Pfam" id="PF02687"/>
    </source>
</evidence>
<dbReference type="RefSeq" id="WP_024331235.1">
    <property type="nucleotide sequence ID" value="NZ_JASOXK010000003.1"/>
</dbReference>
<evidence type="ECO:0000256" key="4">
    <source>
        <dbReference type="ARBA" id="ARBA00011160"/>
    </source>
</evidence>
<feature type="transmembrane region" description="Helical" evidence="13">
    <location>
        <begin position="180"/>
        <end position="203"/>
    </location>
</feature>
<keyword evidence="7 12" id="KW-0132">Cell division</keyword>
<keyword evidence="11 12" id="KW-0131">Cell cycle</keyword>
<evidence type="ECO:0000256" key="1">
    <source>
        <dbReference type="ARBA" id="ARBA00003552"/>
    </source>
</evidence>
<dbReference type="Proteomes" id="UP000235122">
    <property type="component" value="Unassembled WGS sequence"/>
</dbReference>
<dbReference type="PIRSF" id="PIRSF003097">
    <property type="entry name" value="FtsX"/>
    <property type="match status" value="1"/>
</dbReference>
<dbReference type="Pfam" id="PF18075">
    <property type="entry name" value="FtsX_ECD"/>
    <property type="match status" value="1"/>
</dbReference>
<dbReference type="GeneID" id="35867404"/>
<keyword evidence="9 13" id="KW-1133">Transmembrane helix</keyword>
<proteinExistence type="inferred from homology"/>
<dbReference type="AlphaFoldDB" id="A0A2I1ILX8"/>
<dbReference type="InterPro" id="IPR003838">
    <property type="entry name" value="ABC3_permease_C"/>
</dbReference>
<feature type="domain" description="ABC3 transporter permease C-terminal" evidence="14">
    <location>
        <begin position="185"/>
        <end position="300"/>
    </location>
</feature>
<evidence type="ECO:0000313" key="16">
    <source>
        <dbReference type="EMBL" id="PKY72141.1"/>
    </source>
</evidence>
<accession>A0A2I1ILX8</accession>
<dbReference type="Gene3D" id="3.30.70.3040">
    <property type="match status" value="1"/>
</dbReference>
<keyword evidence="17" id="KW-1185">Reference proteome</keyword>
<evidence type="ECO:0000256" key="7">
    <source>
        <dbReference type="ARBA" id="ARBA00022618"/>
    </source>
</evidence>
<reference evidence="16 17" key="1">
    <citation type="submission" date="2017-12" db="EMBL/GenBank/DDBJ databases">
        <title>Phylogenetic diversity of female urinary microbiome.</title>
        <authorList>
            <person name="Thomas-White K."/>
            <person name="Wolfe A.J."/>
        </authorList>
    </citation>
    <scope>NUCLEOTIDE SEQUENCE [LARGE SCALE GENOMIC DNA]</scope>
    <source>
        <strain evidence="16 17">UMB0402</strain>
    </source>
</reference>
<feature type="transmembrane region" description="Helical" evidence="13">
    <location>
        <begin position="223"/>
        <end position="256"/>
    </location>
</feature>
<dbReference type="NCBIfam" id="NF038346">
    <property type="entry name" value="FtsX_actino"/>
    <property type="match status" value="1"/>
</dbReference>
<evidence type="ECO:0000256" key="11">
    <source>
        <dbReference type="ARBA" id="ARBA00023306"/>
    </source>
</evidence>
<evidence type="ECO:0000256" key="9">
    <source>
        <dbReference type="ARBA" id="ARBA00022989"/>
    </source>
</evidence>
<dbReference type="InterPro" id="IPR047929">
    <property type="entry name" value="FtsX_actino"/>
</dbReference>
<keyword evidence="8 13" id="KW-0812">Transmembrane</keyword>
<dbReference type="InterPro" id="IPR040690">
    <property type="entry name" value="FtsX_ECD"/>
</dbReference>
<comment type="subcellular location">
    <subcellularLocation>
        <location evidence="2">Cell membrane</location>
        <topology evidence="2">Multi-pass membrane protein</topology>
    </subcellularLocation>
</comment>
<dbReference type="Pfam" id="PF02687">
    <property type="entry name" value="FtsX"/>
    <property type="match status" value="1"/>
</dbReference>
<comment type="similarity">
    <text evidence="3 12">Belongs to the ABC-4 integral membrane protein family. FtsX subfamily.</text>
</comment>
<comment type="caution">
    <text evidence="16">The sequence shown here is derived from an EMBL/GenBank/DDBJ whole genome shotgun (WGS) entry which is preliminary data.</text>
</comment>